<evidence type="ECO:0000313" key="3">
    <source>
        <dbReference type="Proteomes" id="UP001432322"/>
    </source>
</evidence>
<feature type="non-terminal residue" evidence="2">
    <location>
        <position position="1"/>
    </location>
</feature>
<accession>A0AAV5VA46</accession>
<name>A0AAV5VA46_9BILA</name>
<keyword evidence="3" id="KW-1185">Reference proteome</keyword>
<evidence type="ECO:0000256" key="1">
    <source>
        <dbReference type="SAM" id="Phobius"/>
    </source>
</evidence>
<protein>
    <submittedName>
        <fullName evidence="2">Uncharacterized protein</fullName>
    </submittedName>
</protein>
<comment type="caution">
    <text evidence="2">The sequence shown here is derived from an EMBL/GenBank/DDBJ whole genome shotgun (WGS) entry which is preliminary data.</text>
</comment>
<proteinExistence type="predicted"/>
<keyword evidence="1" id="KW-0472">Membrane</keyword>
<organism evidence="2 3">
    <name type="scientific">Pristionchus fissidentatus</name>
    <dbReference type="NCBI Taxonomy" id="1538716"/>
    <lineage>
        <taxon>Eukaryota</taxon>
        <taxon>Metazoa</taxon>
        <taxon>Ecdysozoa</taxon>
        <taxon>Nematoda</taxon>
        <taxon>Chromadorea</taxon>
        <taxon>Rhabditida</taxon>
        <taxon>Rhabditina</taxon>
        <taxon>Diplogasteromorpha</taxon>
        <taxon>Diplogasteroidea</taxon>
        <taxon>Neodiplogasteridae</taxon>
        <taxon>Pristionchus</taxon>
    </lineage>
</organism>
<keyword evidence="1" id="KW-1133">Transmembrane helix</keyword>
<keyword evidence="1" id="KW-0812">Transmembrane</keyword>
<gene>
    <name evidence="2" type="ORF">PFISCL1PPCAC_6671</name>
</gene>
<dbReference type="Proteomes" id="UP001432322">
    <property type="component" value="Unassembled WGS sequence"/>
</dbReference>
<feature type="transmembrane region" description="Helical" evidence="1">
    <location>
        <begin position="72"/>
        <end position="102"/>
    </location>
</feature>
<sequence>ASLKCIIRFKMAKMGLKHIFITNYYSELCSFFSLSRYSDSVLYVFDFTLHSSFSFSNCRHLFMRAREVSSSFLSISTLFISSFFICDFSIYHSAAFLVSLFLQDFSSSSREIT</sequence>
<dbReference type="AlphaFoldDB" id="A0AAV5VA46"/>
<evidence type="ECO:0000313" key="2">
    <source>
        <dbReference type="EMBL" id="GMT15374.1"/>
    </source>
</evidence>
<dbReference type="EMBL" id="BTSY01000002">
    <property type="protein sequence ID" value="GMT15374.1"/>
    <property type="molecule type" value="Genomic_DNA"/>
</dbReference>
<reference evidence="2" key="1">
    <citation type="submission" date="2023-10" db="EMBL/GenBank/DDBJ databases">
        <title>Genome assembly of Pristionchus species.</title>
        <authorList>
            <person name="Yoshida K."/>
            <person name="Sommer R.J."/>
        </authorList>
    </citation>
    <scope>NUCLEOTIDE SEQUENCE</scope>
    <source>
        <strain evidence="2">RS5133</strain>
    </source>
</reference>